<dbReference type="InterPro" id="IPR037118">
    <property type="entry name" value="Val-tRNA_synth_C_sf"/>
</dbReference>
<dbReference type="CDD" id="cd07962">
    <property type="entry name" value="Anticodon_Ia_Val"/>
    <property type="match status" value="1"/>
</dbReference>
<evidence type="ECO:0000256" key="4">
    <source>
        <dbReference type="ARBA" id="ARBA00022598"/>
    </source>
</evidence>
<comment type="caution">
    <text evidence="12">Lacks conserved residue(s) required for the propagation of feature annotation.</text>
</comment>
<feature type="domain" description="Aminoacyl-tRNA synthetase class Ia" evidence="13">
    <location>
        <begin position="435"/>
        <end position="555"/>
    </location>
</feature>
<evidence type="ECO:0000256" key="5">
    <source>
        <dbReference type="ARBA" id="ARBA00022741"/>
    </source>
</evidence>
<dbReference type="InterPro" id="IPR010978">
    <property type="entry name" value="tRNA-bd_arm"/>
</dbReference>
<dbReference type="STRING" id="690879.TSACC_21081"/>
<reference evidence="17" key="1">
    <citation type="journal article" date="2017" name="Genome Announc.">
        <title>Draft Genome Sequence of Terrimicrobium sacchariphilum NM-5T, a Facultative Anaerobic Soil Bacterium of the Class Spartobacteria.</title>
        <authorList>
            <person name="Qiu Y.L."/>
            <person name="Tourlousse D.M."/>
            <person name="Matsuura N."/>
            <person name="Ohashi A."/>
            <person name="Sekiguchi Y."/>
        </authorList>
    </citation>
    <scope>NUCLEOTIDE SEQUENCE [LARGE SCALE GENOMIC DNA]</scope>
    <source>
        <strain evidence="17">NM-5</strain>
    </source>
</reference>
<dbReference type="GO" id="GO:0005829">
    <property type="term" value="C:cytosol"/>
    <property type="evidence" value="ECO:0007669"/>
    <property type="project" value="TreeGrafter"/>
</dbReference>
<dbReference type="InterPro" id="IPR001412">
    <property type="entry name" value="aa-tRNA-synth_I_CS"/>
</dbReference>
<dbReference type="Pfam" id="PF08264">
    <property type="entry name" value="Anticodon_1"/>
    <property type="match status" value="1"/>
</dbReference>
<dbReference type="InterPro" id="IPR002303">
    <property type="entry name" value="Valyl-tRNA_ligase"/>
</dbReference>
<feature type="domain" description="Aminoacyl-tRNA synthetase class Ia" evidence="13">
    <location>
        <begin position="17"/>
        <end position="429"/>
    </location>
</feature>
<proteinExistence type="inferred from homology"/>
<keyword evidence="9 12" id="KW-0030">Aminoacyl-tRNA synthetase</keyword>
<dbReference type="PANTHER" id="PTHR11946:SF93">
    <property type="entry name" value="VALINE--TRNA LIGASE, CHLOROPLASTIC_MITOCHONDRIAL 2"/>
    <property type="match status" value="1"/>
</dbReference>
<dbReference type="AlphaFoldDB" id="A0A146G537"/>
<dbReference type="FunFam" id="1.10.287.380:FF:000001">
    <property type="entry name" value="Valine--tRNA ligase"/>
    <property type="match status" value="1"/>
</dbReference>
<dbReference type="SUPFAM" id="SSF47323">
    <property type="entry name" value="Anticodon-binding domain of a subclass of class I aminoacyl-tRNA synthetases"/>
    <property type="match status" value="1"/>
</dbReference>
<dbReference type="InterPro" id="IPR033705">
    <property type="entry name" value="Anticodon_Ia_Val"/>
</dbReference>
<dbReference type="Pfam" id="PF00133">
    <property type="entry name" value="tRNA-synt_1"/>
    <property type="match status" value="2"/>
</dbReference>
<evidence type="ECO:0000313" key="17">
    <source>
        <dbReference type="Proteomes" id="UP000076023"/>
    </source>
</evidence>
<dbReference type="EMBL" id="BDCO01000002">
    <property type="protein sequence ID" value="GAT32681.1"/>
    <property type="molecule type" value="Genomic_DNA"/>
</dbReference>
<comment type="similarity">
    <text evidence="11 12">Belongs to the class-I aminoacyl-tRNA synthetase family. ValS type 1 subfamily.</text>
</comment>
<organism evidence="16 17">
    <name type="scientific">Terrimicrobium sacchariphilum</name>
    <dbReference type="NCBI Taxonomy" id="690879"/>
    <lineage>
        <taxon>Bacteria</taxon>
        <taxon>Pseudomonadati</taxon>
        <taxon>Verrucomicrobiota</taxon>
        <taxon>Terrimicrobiia</taxon>
        <taxon>Terrimicrobiales</taxon>
        <taxon>Terrimicrobiaceae</taxon>
        <taxon>Terrimicrobium</taxon>
    </lineage>
</organism>
<feature type="short sequence motif" description="'KMSKS' region" evidence="12">
    <location>
        <begin position="516"/>
        <end position="520"/>
    </location>
</feature>
<dbReference type="SUPFAM" id="SSF46589">
    <property type="entry name" value="tRNA-binding arm"/>
    <property type="match status" value="1"/>
</dbReference>
<dbReference type="InterPro" id="IPR014729">
    <property type="entry name" value="Rossmann-like_a/b/a_fold"/>
</dbReference>
<keyword evidence="8 12" id="KW-0175">Coiled coil</keyword>
<dbReference type="HAMAP" id="MF_02004">
    <property type="entry name" value="Val_tRNA_synth_type1"/>
    <property type="match status" value="1"/>
</dbReference>
<evidence type="ECO:0000256" key="11">
    <source>
        <dbReference type="ARBA" id="ARBA00060830"/>
    </source>
</evidence>
<evidence type="ECO:0000256" key="3">
    <source>
        <dbReference type="ARBA" id="ARBA00022490"/>
    </source>
</evidence>
<gene>
    <name evidence="12" type="primary">valS</name>
    <name evidence="16" type="ORF">TSACC_21081</name>
</gene>
<dbReference type="PROSITE" id="PS00178">
    <property type="entry name" value="AA_TRNA_LIGASE_I"/>
    <property type="match status" value="1"/>
</dbReference>
<dbReference type="InterPro" id="IPR009080">
    <property type="entry name" value="tRNAsynth_Ia_anticodon-bd"/>
</dbReference>
<feature type="binding site" evidence="12">
    <location>
        <position position="519"/>
    </location>
    <ligand>
        <name>ATP</name>
        <dbReference type="ChEBI" id="CHEBI:30616"/>
    </ligand>
</feature>
<dbReference type="GO" id="GO:0005524">
    <property type="term" value="F:ATP binding"/>
    <property type="evidence" value="ECO:0007669"/>
    <property type="project" value="UniProtKB-UniRule"/>
</dbReference>
<dbReference type="PRINTS" id="PR00986">
    <property type="entry name" value="TRNASYNTHVAL"/>
</dbReference>
<evidence type="ECO:0000256" key="7">
    <source>
        <dbReference type="ARBA" id="ARBA00022917"/>
    </source>
</evidence>
<dbReference type="InterPro" id="IPR013155">
    <property type="entry name" value="M/V/L/I-tRNA-synth_anticd-bd"/>
</dbReference>
<dbReference type="GO" id="GO:0004832">
    <property type="term" value="F:valine-tRNA ligase activity"/>
    <property type="evidence" value="ECO:0007669"/>
    <property type="project" value="UniProtKB-UniRule"/>
</dbReference>
<name>A0A146G537_TERSA</name>
<sequence length="858" mass="97491">MAELSKAYEPQAVEDRLYAWWLEQRCFEADPQSAKPAYSIVIPPPNVTGVLTLGHVLNNTIQDILARRARMQGHEVLWLPGTDHAGIATQTVVERKLRKEEHKTRHDLGREEFLKRVWEWKEKHGGIIINQLKKLGCSCDWSRERFTMDEAYARRVQEVFVDLYNKGLIYRGVRMVNWCPVSLTALSDEEVIPTPHKGFLYHFKVEVVEEPGTWLEIATTRPETIMGDTGVAVNPKDPRYANLIGKHVRRPLPLDNRAEIPIVGDEAVDFEFGTGVLKVTPAHDKVDYEIGLRHGLAVIDVLNPNGTLNDLAGEEFAGLDRFEAREAAVEKLRELGLLVKEEPHENNVGYSERAGVPIEPRLSEQWFLKYPMTVQARDAVRNQLIRFFPDRWEKVYDHWLENIQDWCISRQLWWGHRIPVWNKDGEVRCQVDSPGEGWVQDGDVLDTWFSSWLWAHDTMDDATRAKFYPTSVLVTGPDIIFFWVARMIMAGLEYMGEVPFRHVYFTGIIRDKQGKKMSKSLGNSPDPLDLIAKVGADGLRFGIIRIAPQGQDIRYDEQQIVEGRNFCNKFWNACRFRQIQGEIDPAADPSKHELSLFAKDLLAKLDATIRRIDTAYDEYRFSEVAQALYDFVWGDFCDRFIEAAKADFQNPARREGTLATIDYVIGRVLRLLHPYAPFITEELWHELGYGTGSIQYAEWPKAHGWEADARAEAAFDAAAQARNLRATYNLPSNKRLRWLLQPSEPWVAGETGVLSVLLNAEAIEIVTERPAGSVASCPSPIGLLLLPLEGIIDPESEKTRLAGEIKKVEVEIKKVQGKLSSESFVNGAPAEVVAEHRAREASWKGRLEALRDAVASLG</sequence>
<comment type="function">
    <text evidence="12">Catalyzes the attachment of valine to tRNA(Val). As ValRS can inadvertently accommodate and process structurally similar amino acids such as threonine, to avoid such errors, it has a 'posttransfer' editing activity that hydrolyzes mischarged Thr-tRNA(Val) in a tRNA-dependent manner.</text>
</comment>
<evidence type="ECO:0000256" key="9">
    <source>
        <dbReference type="ARBA" id="ARBA00023146"/>
    </source>
</evidence>
<protein>
    <recommendedName>
        <fullName evidence="12">Valine--tRNA ligase</fullName>
        <ecNumber evidence="12">6.1.1.9</ecNumber>
    </recommendedName>
    <alternativeName>
        <fullName evidence="12">Valyl-tRNA synthetase</fullName>
        <shortName evidence="12">ValRS</shortName>
    </alternativeName>
</protein>
<evidence type="ECO:0000256" key="8">
    <source>
        <dbReference type="ARBA" id="ARBA00023054"/>
    </source>
</evidence>
<dbReference type="EC" id="6.1.1.9" evidence="12"/>
<comment type="caution">
    <text evidence="16">The sequence shown here is derived from an EMBL/GenBank/DDBJ whole genome shotgun (WGS) entry which is preliminary data.</text>
</comment>
<evidence type="ECO:0000256" key="6">
    <source>
        <dbReference type="ARBA" id="ARBA00022840"/>
    </source>
</evidence>
<keyword evidence="17" id="KW-1185">Reference proteome</keyword>
<comment type="domain">
    <text evidence="12">The C-terminal coiled-coil domain is crucial for aminoacylation activity.</text>
</comment>
<dbReference type="Pfam" id="PF10458">
    <property type="entry name" value="Val_tRNA-synt_C"/>
    <property type="match status" value="1"/>
</dbReference>
<dbReference type="SUPFAM" id="SSF50677">
    <property type="entry name" value="ValRS/IleRS/LeuRS editing domain"/>
    <property type="match status" value="1"/>
</dbReference>
<comment type="catalytic activity">
    <reaction evidence="10 12">
        <text>tRNA(Val) + L-valine + ATP = L-valyl-tRNA(Val) + AMP + diphosphate</text>
        <dbReference type="Rhea" id="RHEA:10704"/>
        <dbReference type="Rhea" id="RHEA-COMP:9672"/>
        <dbReference type="Rhea" id="RHEA-COMP:9708"/>
        <dbReference type="ChEBI" id="CHEBI:30616"/>
        <dbReference type="ChEBI" id="CHEBI:33019"/>
        <dbReference type="ChEBI" id="CHEBI:57762"/>
        <dbReference type="ChEBI" id="CHEBI:78442"/>
        <dbReference type="ChEBI" id="CHEBI:78537"/>
        <dbReference type="ChEBI" id="CHEBI:456215"/>
        <dbReference type="EC" id="6.1.1.9"/>
    </reaction>
</comment>
<dbReference type="Gene3D" id="1.10.730.10">
    <property type="entry name" value="Isoleucyl-tRNA Synthetase, Domain 1"/>
    <property type="match status" value="1"/>
</dbReference>
<evidence type="ECO:0000313" key="16">
    <source>
        <dbReference type="EMBL" id="GAT32681.1"/>
    </source>
</evidence>
<dbReference type="Gene3D" id="3.90.740.10">
    <property type="entry name" value="Valyl/Leucyl/Isoleucyl-tRNA synthetase, editing domain"/>
    <property type="match status" value="1"/>
</dbReference>
<dbReference type="InParanoid" id="A0A146G537"/>
<evidence type="ECO:0000256" key="2">
    <source>
        <dbReference type="ARBA" id="ARBA00011245"/>
    </source>
</evidence>
<comment type="domain">
    <text evidence="12">ValRS has two distinct active sites: one for aminoacylation and one for editing. The misactivated threonine is translocated from the active site to the editing site.</text>
</comment>
<evidence type="ECO:0000259" key="15">
    <source>
        <dbReference type="Pfam" id="PF10458"/>
    </source>
</evidence>
<dbReference type="InterPro" id="IPR002300">
    <property type="entry name" value="aa-tRNA-synth_Ia"/>
</dbReference>
<dbReference type="Proteomes" id="UP000076023">
    <property type="component" value="Unassembled WGS sequence"/>
</dbReference>
<feature type="domain" description="Methionyl/Valyl/Leucyl/Isoleucyl-tRNA synthetase anticodon-binding" evidence="14">
    <location>
        <begin position="599"/>
        <end position="736"/>
    </location>
</feature>
<keyword evidence="3 12" id="KW-0963">Cytoplasm</keyword>
<evidence type="ECO:0000259" key="13">
    <source>
        <dbReference type="Pfam" id="PF00133"/>
    </source>
</evidence>
<comment type="subunit">
    <text evidence="2 12">Monomer.</text>
</comment>
<comment type="subcellular location">
    <subcellularLocation>
        <location evidence="1 12">Cytoplasm</location>
    </subcellularLocation>
</comment>
<dbReference type="FunFam" id="3.40.50.620:FF:000032">
    <property type="entry name" value="Valine--tRNA ligase"/>
    <property type="match status" value="1"/>
</dbReference>
<dbReference type="GO" id="GO:0006438">
    <property type="term" value="P:valyl-tRNA aminoacylation"/>
    <property type="evidence" value="ECO:0007669"/>
    <property type="project" value="UniProtKB-UniRule"/>
</dbReference>
<evidence type="ECO:0000259" key="14">
    <source>
        <dbReference type="Pfam" id="PF08264"/>
    </source>
</evidence>
<dbReference type="FunCoup" id="A0A146G537">
    <property type="interactions" value="527"/>
</dbReference>
<feature type="domain" description="Valyl-tRNA synthetase tRNA-binding arm" evidence="15">
    <location>
        <begin position="795"/>
        <end position="857"/>
    </location>
</feature>
<dbReference type="GO" id="GO:0002161">
    <property type="term" value="F:aminoacyl-tRNA deacylase activity"/>
    <property type="evidence" value="ECO:0007669"/>
    <property type="project" value="InterPro"/>
</dbReference>
<keyword evidence="5 12" id="KW-0547">Nucleotide-binding</keyword>
<dbReference type="PANTHER" id="PTHR11946">
    <property type="entry name" value="VALYL-TRNA SYNTHETASES"/>
    <property type="match status" value="1"/>
</dbReference>
<dbReference type="InterPro" id="IPR019499">
    <property type="entry name" value="Val-tRNA_synth_tRNA-bd"/>
</dbReference>
<evidence type="ECO:0000256" key="12">
    <source>
        <dbReference type="HAMAP-Rule" id="MF_02004"/>
    </source>
</evidence>
<keyword evidence="4 12" id="KW-0436">Ligase</keyword>
<dbReference type="SUPFAM" id="SSF52374">
    <property type="entry name" value="Nucleotidylyl transferase"/>
    <property type="match status" value="1"/>
</dbReference>
<keyword evidence="6 12" id="KW-0067">ATP-binding</keyword>
<dbReference type="NCBIfam" id="TIGR00422">
    <property type="entry name" value="valS"/>
    <property type="match status" value="1"/>
</dbReference>
<dbReference type="Gene3D" id="1.10.287.380">
    <property type="entry name" value="Valyl-tRNA synthetase, C-terminal domain"/>
    <property type="match status" value="1"/>
</dbReference>
<evidence type="ECO:0000256" key="1">
    <source>
        <dbReference type="ARBA" id="ARBA00004496"/>
    </source>
</evidence>
<dbReference type="RefSeq" id="WP_075080587.1">
    <property type="nucleotide sequence ID" value="NZ_BDCO01000002.1"/>
</dbReference>
<dbReference type="OrthoDB" id="9810365at2"/>
<dbReference type="Gene3D" id="3.40.50.620">
    <property type="entry name" value="HUPs"/>
    <property type="match status" value="3"/>
</dbReference>
<evidence type="ECO:0000256" key="10">
    <source>
        <dbReference type="ARBA" id="ARBA00047552"/>
    </source>
</evidence>
<accession>A0A146G537</accession>
<keyword evidence="7 12" id="KW-0648">Protein biosynthesis</keyword>
<dbReference type="NCBIfam" id="NF004349">
    <property type="entry name" value="PRK05729.1"/>
    <property type="match status" value="1"/>
</dbReference>
<dbReference type="InterPro" id="IPR009008">
    <property type="entry name" value="Val/Leu/Ile-tRNA-synth_edit"/>
</dbReference>
<dbReference type="CDD" id="cd00817">
    <property type="entry name" value="ValRS_core"/>
    <property type="match status" value="1"/>
</dbReference>